<dbReference type="RefSeq" id="WP_377775642.1">
    <property type="nucleotide sequence ID" value="NZ_JBHUHO010000049.1"/>
</dbReference>
<sequence length="228" mass="26293">MNTLRKPIFHAGLILFLMIVFFPAGLILLIIRFIGHKDYSYLRSKDYAIFRNLFLILAAFFVLLKFAPSSDNTDTTAFTPVFIFCLIIAGFFQIKSRKKIDQIFVRSEHYKTLLYVNRLDSLHAIASVMNLRPEFIKNDFYYLMACGQLQNLHIVEQTGRIVLTDQREVIPPQQQEQEPKQQVATSPPASKKKVSPKSFSCPNCGASTVLYKEEYKECEYCATFLTYS</sequence>
<feature type="compositionally biased region" description="Low complexity" evidence="1">
    <location>
        <begin position="171"/>
        <end position="189"/>
    </location>
</feature>
<feature type="transmembrane region" description="Helical" evidence="2">
    <location>
        <begin position="12"/>
        <end position="35"/>
    </location>
</feature>
<reference evidence="4" key="1">
    <citation type="journal article" date="2019" name="Int. J. Syst. Evol. Microbiol.">
        <title>The Global Catalogue of Microorganisms (GCM) 10K type strain sequencing project: providing services to taxonomists for standard genome sequencing and annotation.</title>
        <authorList>
            <consortium name="The Broad Institute Genomics Platform"/>
            <consortium name="The Broad Institute Genome Sequencing Center for Infectious Disease"/>
            <person name="Wu L."/>
            <person name="Ma J."/>
        </authorList>
    </citation>
    <scope>NUCLEOTIDE SEQUENCE [LARGE SCALE GENOMIC DNA]</scope>
    <source>
        <strain evidence="4">GH52</strain>
    </source>
</reference>
<feature type="transmembrane region" description="Helical" evidence="2">
    <location>
        <begin position="76"/>
        <end position="94"/>
    </location>
</feature>
<evidence type="ECO:0000256" key="1">
    <source>
        <dbReference type="SAM" id="MobiDB-lite"/>
    </source>
</evidence>
<dbReference type="Proteomes" id="UP001597362">
    <property type="component" value="Unassembled WGS sequence"/>
</dbReference>
<evidence type="ECO:0000256" key="2">
    <source>
        <dbReference type="SAM" id="Phobius"/>
    </source>
</evidence>
<keyword evidence="2" id="KW-0472">Membrane</keyword>
<evidence type="ECO:0000313" key="3">
    <source>
        <dbReference type="EMBL" id="MFD2118079.1"/>
    </source>
</evidence>
<protein>
    <recommendedName>
        <fullName evidence="5">Zinc ribbon domain-containing protein</fullName>
    </recommendedName>
</protein>
<name>A0ABW4YRL8_9BACL</name>
<dbReference type="EMBL" id="JBHUHO010000049">
    <property type="protein sequence ID" value="MFD2118079.1"/>
    <property type="molecule type" value="Genomic_DNA"/>
</dbReference>
<keyword evidence="2" id="KW-0812">Transmembrane</keyword>
<accession>A0ABW4YRL8</accession>
<evidence type="ECO:0008006" key="5">
    <source>
        <dbReference type="Google" id="ProtNLM"/>
    </source>
</evidence>
<keyword evidence="2" id="KW-1133">Transmembrane helix</keyword>
<feature type="region of interest" description="Disordered" evidence="1">
    <location>
        <begin position="171"/>
        <end position="200"/>
    </location>
</feature>
<feature type="transmembrane region" description="Helical" evidence="2">
    <location>
        <begin position="47"/>
        <end position="64"/>
    </location>
</feature>
<evidence type="ECO:0000313" key="4">
    <source>
        <dbReference type="Proteomes" id="UP001597362"/>
    </source>
</evidence>
<comment type="caution">
    <text evidence="3">The sequence shown here is derived from an EMBL/GenBank/DDBJ whole genome shotgun (WGS) entry which is preliminary data.</text>
</comment>
<keyword evidence="4" id="KW-1185">Reference proteome</keyword>
<organism evidence="3 4">
    <name type="scientific">Paenibacillus yanchengensis</name>
    <dbReference type="NCBI Taxonomy" id="2035833"/>
    <lineage>
        <taxon>Bacteria</taxon>
        <taxon>Bacillati</taxon>
        <taxon>Bacillota</taxon>
        <taxon>Bacilli</taxon>
        <taxon>Bacillales</taxon>
        <taxon>Paenibacillaceae</taxon>
        <taxon>Paenibacillus</taxon>
    </lineage>
</organism>
<proteinExistence type="predicted"/>
<gene>
    <name evidence="3" type="ORF">ACFSJH_20470</name>
</gene>